<dbReference type="InterPro" id="IPR010998">
    <property type="entry name" value="Integrase_recombinase_N"/>
</dbReference>
<evidence type="ECO:0000256" key="6">
    <source>
        <dbReference type="SAM" id="MobiDB-lite"/>
    </source>
</evidence>
<evidence type="ECO:0000256" key="1">
    <source>
        <dbReference type="ARBA" id="ARBA00008857"/>
    </source>
</evidence>
<evidence type="ECO:0000313" key="10">
    <source>
        <dbReference type="Proteomes" id="UP000295781"/>
    </source>
</evidence>
<dbReference type="GO" id="GO:0003677">
    <property type="term" value="F:DNA binding"/>
    <property type="evidence" value="ECO:0007669"/>
    <property type="project" value="UniProtKB-UniRule"/>
</dbReference>
<dbReference type="InterPro" id="IPR044068">
    <property type="entry name" value="CB"/>
</dbReference>
<feature type="region of interest" description="Disordered" evidence="6">
    <location>
        <begin position="42"/>
        <end position="71"/>
    </location>
</feature>
<dbReference type="PANTHER" id="PTHR30629">
    <property type="entry name" value="PROPHAGE INTEGRASE"/>
    <property type="match status" value="1"/>
</dbReference>
<dbReference type="InterPro" id="IPR002104">
    <property type="entry name" value="Integrase_catalytic"/>
</dbReference>
<dbReference type="InterPro" id="IPR050808">
    <property type="entry name" value="Phage_Integrase"/>
</dbReference>
<keyword evidence="2" id="KW-0229">DNA integration</keyword>
<evidence type="ECO:0000256" key="2">
    <source>
        <dbReference type="ARBA" id="ARBA00022908"/>
    </source>
</evidence>
<evidence type="ECO:0000256" key="5">
    <source>
        <dbReference type="PROSITE-ProRule" id="PRU01248"/>
    </source>
</evidence>
<protein>
    <recommendedName>
        <fullName evidence="11">Tyr recombinase domain-containing protein</fullName>
    </recommendedName>
</protein>
<name>A0A4P2Q6K5_SORCE</name>
<dbReference type="InterPro" id="IPR013762">
    <property type="entry name" value="Integrase-like_cat_sf"/>
</dbReference>
<gene>
    <name evidence="9" type="ORF">SOCEGT47_056610</name>
</gene>
<dbReference type="SUPFAM" id="SSF56349">
    <property type="entry name" value="DNA breaking-rejoining enzymes"/>
    <property type="match status" value="1"/>
</dbReference>
<evidence type="ECO:0000256" key="4">
    <source>
        <dbReference type="ARBA" id="ARBA00023172"/>
    </source>
</evidence>
<evidence type="ECO:0000259" key="7">
    <source>
        <dbReference type="PROSITE" id="PS51898"/>
    </source>
</evidence>
<dbReference type="Pfam" id="PF00589">
    <property type="entry name" value="Phage_integrase"/>
    <property type="match status" value="1"/>
</dbReference>
<organism evidence="9 10">
    <name type="scientific">Sorangium cellulosum</name>
    <name type="common">Polyangium cellulosum</name>
    <dbReference type="NCBI Taxonomy" id="56"/>
    <lineage>
        <taxon>Bacteria</taxon>
        <taxon>Pseudomonadati</taxon>
        <taxon>Myxococcota</taxon>
        <taxon>Polyangia</taxon>
        <taxon>Polyangiales</taxon>
        <taxon>Polyangiaceae</taxon>
        <taxon>Sorangium</taxon>
    </lineage>
</organism>
<reference evidence="9 10" key="1">
    <citation type="submission" date="2015-09" db="EMBL/GenBank/DDBJ databases">
        <title>Sorangium comparison.</title>
        <authorList>
            <person name="Zaburannyi N."/>
            <person name="Bunk B."/>
            <person name="Overmann J."/>
            <person name="Mueller R."/>
        </authorList>
    </citation>
    <scope>NUCLEOTIDE SEQUENCE [LARGE SCALE GENOMIC DNA]</scope>
    <source>
        <strain evidence="9 10">So ceGT47</strain>
    </source>
</reference>
<dbReference type="EMBL" id="CP012670">
    <property type="protein sequence ID" value="AUX25117.1"/>
    <property type="molecule type" value="Genomic_DNA"/>
</dbReference>
<dbReference type="Gene3D" id="1.10.150.130">
    <property type="match status" value="1"/>
</dbReference>
<dbReference type="GO" id="GO:0015074">
    <property type="term" value="P:DNA integration"/>
    <property type="evidence" value="ECO:0007669"/>
    <property type="project" value="UniProtKB-KW"/>
</dbReference>
<dbReference type="InterPro" id="IPR011010">
    <property type="entry name" value="DNA_brk_join_enz"/>
</dbReference>
<feature type="domain" description="Core-binding (CB)" evidence="8">
    <location>
        <begin position="72"/>
        <end position="147"/>
    </location>
</feature>
<accession>A0A4P2Q6K5</accession>
<dbReference type="PANTHER" id="PTHR30629:SF2">
    <property type="entry name" value="PROPHAGE INTEGRASE INTS-RELATED"/>
    <property type="match status" value="1"/>
</dbReference>
<dbReference type="AlphaFoldDB" id="A0A4P2Q6K5"/>
<dbReference type="GO" id="GO:0006310">
    <property type="term" value="P:DNA recombination"/>
    <property type="evidence" value="ECO:0007669"/>
    <property type="project" value="UniProtKB-KW"/>
</dbReference>
<dbReference type="Gene3D" id="1.10.443.10">
    <property type="entry name" value="Intergrase catalytic core"/>
    <property type="match status" value="1"/>
</dbReference>
<proteinExistence type="inferred from homology"/>
<dbReference type="PROSITE" id="PS51900">
    <property type="entry name" value="CB"/>
    <property type="match status" value="1"/>
</dbReference>
<evidence type="ECO:0008006" key="11">
    <source>
        <dbReference type="Google" id="ProtNLM"/>
    </source>
</evidence>
<keyword evidence="4" id="KW-0233">DNA recombination</keyword>
<evidence type="ECO:0000259" key="8">
    <source>
        <dbReference type="PROSITE" id="PS51900"/>
    </source>
</evidence>
<evidence type="ECO:0000313" key="9">
    <source>
        <dbReference type="EMBL" id="AUX25117.1"/>
    </source>
</evidence>
<feature type="domain" description="Tyr recombinase" evidence="7">
    <location>
        <begin position="184"/>
        <end position="373"/>
    </location>
</feature>
<sequence length="423" mass="47127">MPRPPTGTLQRHRDHWDARITLKDGSRQWFCLPADYSEARARDRAKSLSETARATGATKPPRRRSAAAPAGETLAAWVERWTAAREERGLSSASGDLGRLRKWLFPRLGDKPITAVTRRDVEAFVEHLDNSVRAGEQSWKTAVNTWGLVSKLFDDACNAKTLSLRVLASNPAADVRGPDRGIKKAKAYLYPSEFLALVSSPNISIEWRRAVALATYLYVRASELRALTWDDIDLERGIIHVHRSLDREGSAKPTKTGKTRRFAIEPALMPLLRAMHAESRGRGRVVRLPDDRHLSRALRGLMTAARLDRSDLFAADATRKNMTWHDLRATGITWLAIRAEEPLRIMQRAGHAGFQTTQGYIREAEAVRAGFGDVFPALPLSLWEGGVSSGNRLEGAQVREIMVEAPGIEPGSARHPVYLRSRA</sequence>
<comment type="similarity">
    <text evidence="1">Belongs to the 'phage' integrase family.</text>
</comment>
<evidence type="ECO:0000256" key="3">
    <source>
        <dbReference type="ARBA" id="ARBA00023125"/>
    </source>
</evidence>
<keyword evidence="3 5" id="KW-0238">DNA-binding</keyword>
<dbReference type="PROSITE" id="PS51898">
    <property type="entry name" value="TYR_RECOMBINASE"/>
    <property type="match status" value="1"/>
</dbReference>
<dbReference type="Proteomes" id="UP000295781">
    <property type="component" value="Chromosome"/>
</dbReference>